<feature type="transmembrane region" description="Helical" evidence="13">
    <location>
        <begin position="12"/>
        <end position="39"/>
    </location>
</feature>
<keyword evidence="6" id="KW-0552">Olfaction</keyword>
<evidence type="ECO:0000256" key="1">
    <source>
        <dbReference type="ARBA" id="ARBA00004236"/>
    </source>
</evidence>
<organism evidence="14 15">
    <name type="scientific">Hypothenemus hampei</name>
    <name type="common">Coffee berry borer</name>
    <dbReference type="NCBI Taxonomy" id="57062"/>
    <lineage>
        <taxon>Eukaryota</taxon>
        <taxon>Metazoa</taxon>
        <taxon>Ecdysozoa</taxon>
        <taxon>Arthropoda</taxon>
        <taxon>Hexapoda</taxon>
        <taxon>Insecta</taxon>
        <taxon>Pterygota</taxon>
        <taxon>Neoptera</taxon>
        <taxon>Endopterygota</taxon>
        <taxon>Coleoptera</taxon>
        <taxon>Polyphaga</taxon>
        <taxon>Cucujiformia</taxon>
        <taxon>Curculionidae</taxon>
        <taxon>Scolytinae</taxon>
        <taxon>Hypothenemus</taxon>
    </lineage>
</organism>
<dbReference type="GO" id="GO:0005886">
    <property type="term" value="C:plasma membrane"/>
    <property type="evidence" value="ECO:0007669"/>
    <property type="project" value="UniProtKB-SubCell"/>
</dbReference>
<keyword evidence="4" id="KW-0716">Sensory transduction</keyword>
<evidence type="ECO:0000256" key="7">
    <source>
        <dbReference type="ARBA" id="ARBA00022989"/>
    </source>
</evidence>
<keyword evidence="5 13" id="KW-0812">Transmembrane</keyword>
<comment type="similarity">
    <text evidence="2">Belongs to the CD36 family.</text>
</comment>
<evidence type="ECO:0000256" key="13">
    <source>
        <dbReference type="SAM" id="Phobius"/>
    </source>
</evidence>
<evidence type="ECO:0000256" key="3">
    <source>
        <dbReference type="ARBA" id="ARBA00022475"/>
    </source>
</evidence>
<dbReference type="Pfam" id="PF01130">
    <property type="entry name" value="CD36"/>
    <property type="match status" value="1"/>
</dbReference>
<keyword evidence="7 13" id="KW-1133">Transmembrane helix</keyword>
<dbReference type="EMBL" id="JBDJPC010000001">
    <property type="protein sequence ID" value="KAL1517696.1"/>
    <property type="molecule type" value="Genomic_DNA"/>
</dbReference>
<comment type="subcellular location">
    <subcellularLocation>
        <location evidence="1">Cell membrane</location>
    </subcellularLocation>
</comment>
<evidence type="ECO:0000256" key="4">
    <source>
        <dbReference type="ARBA" id="ARBA00022606"/>
    </source>
</evidence>
<keyword evidence="8 13" id="KW-0472">Membrane</keyword>
<evidence type="ECO:0000256" key="6">
    <source>
        <dbReference type="ARBA" id="ARBA00022725"/>
    </source>
</evidence>
<evidence type="ECO:0000256" key="11">
    <source>
        <dbReference type="ARBA" id="ARBA00023180"/>
    </source>
</evidence>
<feature type="transmembrane region" description="Helical" evidence="13">
    <location>
        <begin position="479"/>
        <end position="501"/>
    </location>
</feature>
<evidence type="ECO:0000313" key="14">
    <source>
        <dbReference type="EMBL" id="KAL1517696.1"/>
    </source>
</evidence>
<keyword evidence="3" id="KW-1003">Cell membrane</keyword>
<evidence type="ECO:0000256" key="5">
    <source>
        <dbReference type="ARBA" id="ARBA00022692"/>
    </source>
</evidence>
<evidence type="ECO:0000256" key="8">
    <source>
        <dbReference type="ARBA" id="ARBA00023136"/>
    </source>
</evidence>
<dbReference type="AlphaFoldDB" id="A0ABD1FEI4"/>
<protein>
    <recommendedName>
        <fullName evidence="12">Sensory neuron membrane protein 2</fullName>
    </recommendedName>
</protein>
<gene>
    <name evidence="14" type="ORF">ABEB36_001431</name>
</gene>
<keyword evidence="15" id="KW-1185">Reference proteome</keyword>
<sequence>MKVPRIKVNLHVVFFCGLFGILLLLAGFLIGFNLLPYYVNNKILDTKVLKENTEQWNVFVKVPFSFEFKVFLFVVKNPEEVLQGAKPVVKERGPYVYRLSRWKDQISWNYTTDEISYYEYEKYEFDQVASGNLTEDDNVLVLNAPYLSFLYTAESNEETSSFLPMIEEALPFIFADNNSPFLTNVTVKQFLFDGVKLCPNGCTEDGFVASMVCSKIKEKLKTTKQMRMQGNDILYATFYYRNMSHQEYFTVNSGRRDKQAIGEVTQLDGAKYLKSWTSQNCNRVQGLTSVFPTKCSPETKFQSFSADICRTVKFEFSRSENMGKIKTYRYKALNSSFNSTNENSCYCTQKTLNFHGQSGCLYDGILDLSTCQGAPVMVSFPHLLHTDLRYGQSVTGLQPNETIHEMFVNLEPITGTPLKLAKRVQFNLFLRPVNNITVLQNAPEALVPLFWIEETVTLPLKYQDFLERELHRSLLIVNAIRYSIIGVALAIICCCIFIFLWL</sequence>
<keyword evidence="10" id="KW-0675">Receptor</keyword>
<evidence type="ECO:0000256" key="12">
    <source>
        <dbReference type="ARBA" id="ARBA00040645"/>
    </source>
</evidence>
<dbReference type="Proteomes" id="UP001566132">
    <property type="component" value="Unassembled WGS sequence"/>
</dbReference>
<evidence type="ECO:0000313" key="15">
    <source>
        <dbReference type="Proteomes" id="UP001566132"/>
    </source>
</evidence>
<accession>A0ABD1FEI4</accession>
<dbReference type="PRINTS" id="PR01609">
    <property type="entry name" value="CD36FAMILY"/>
</dbReference>
<name>A0ABD1FEI4_HYPHA</name>
<dbReference type="PANTHER" id="PTHR11923">
    <property type="entry name" value="SCAVENGER RECEPTOR CLASS B TYPE-1 SR-B1"/>
    <property type="match status" value="1"/>
</dbReference>
<dbReference type="InterPro" id="IPR002159">
    <property type="entry name" value="CD36_fam"/>
</dbReference>
<proteinExistence type="inferred from homology"/>
<evidence type="ECO:0000256" key="2">
    <source>
        <dbReference type="ARBA" id="ARBA00010532"/>
    </source>
</evidence>
<reference evidence="14 15" key="1">
    <citation type="submission" date="2024-05" db="EMBL/GenBank/DDBJ databases">
        <title>Genetic variation in Jamaican populations of the coffee berry borer (Hypothenemus hampei).</title>
        <authorList>
            <person name="Errbii M."/>
            <person name="Myrie A."/>
        </authorList>
    </citation>
    <scope>NUCLEOTIDE SEQUENCE [LARGE SCALE GENOMIC DNA]</scope>
    <source>
        <strain evidence="14">JA-Hopewell-2020-01-JO</strain>
        <tissue evidence="14">Whole body</tissue>
    </source>
</reference>
<evidence type="ECO:0000256" key="9">
    <source>
        <dbReference type="ARBA" id="ARBA00023157"/>
    </source>
</evidence>
<dbReference type="PANTHER" id="PTHR11923:SF109">
    <property type="entry name" value="SENSORY NEURON MEMBRANE PROTEIN 2"/>
    <property type="match status" value="1"/>
</dbReference>
<evidence type="ECO:0000256" key="10">
    <source>
        <dbReference type="ARBA" id="ARBA00023170"/>
    </source>
</evidence>
<dbReference type="GO" id="GO:0007608">
    <property type="term" value="P:sensory perception of smell"/>
    <property type="evidence" value="ECO:0007669"/>
    <property type="project" value="UniProtKB-KW"/>
</dbReference>
<keyword evidence="9" id="KW-1015">Disulfide bond</keyword>
<keyword evidence="11" id="KW-0325">Glycoprotein</keyword>
<comment type="caution">
    <text evidence="14">The sequence shown here is derived from an EMBL/GenBank/DDBJ whole genome shotgun (WGS) entry which is preliminary data.</text>
</comment>